<protein>
    <submittedName>
        <fullName evidence="3">Uncharacterized protein</fullName>
    </submittedName>
</protein>
<accession>A0ABT6WSF2</accession>
<reference evidence="3 4" key="1">
    <citation type="submission" date="2023-05" db="EMBL/GenBank/DDBJ databases">
        <title>Actinoplanes sp. NEAU-A12 genome sequencing.</title>
        <authorList>
            <person name="Wang Z.-S."/>
        </authorList>
    </citation>
    <scope>NUCLEOTIDE SEQUENCE [LARGE SCALE GENOMIC DNA]</scope>
    <source>
        <strain evidence="3 4">NEAU-A12</strain>
    </source>
</reference>
<keyword evidence="2" id="KW-0812">Transmembrane</keyword>
<feature type="transmembrane region" description="Helical" evidence="2">
    <location>
        <begin position="40"/>
        <end position="61"/>
    </location>
</feature>
<keyword evidence="2" id="KW-1133">Transmembrane helix</keyword>
<dbReference type="RefSeq" id="WP_282763739.1">
    <property type="nucleotide sequence ID" value="NZ_JASCTH010000021.1"/>
</dbReference>
<evidence type="ECO:0000256" key="1">
    <source>
        <dbReference type="SAM" id="MobiDB-lite"/>
    </source>
</evidence>
<dbReference type="Proteomes" id="UP001241758">
    <property type="component" value="Unassembled WGS sequence"/>
</dbReference>
<evidence type="ECO:0000313" key="4">
    <source>
        <dbReference type="Proteomes" id="UP001241758"/>
    </source>
</evidence>
<comment type="caution">
    <text evidence="3">The sequence shown here is derived from an EMBL/GenBank/DDBJ whole genome shotgun (WGS) entry which is preliminary data.</text>
</comment>
<evidence type="ECO:0000313" key="3">
    <source>
        <dbReference type="EMBL" id="MDI6102671.1"/>
    </source>
</evidence>
<name>A0ABT6WSF2_9ACTN</name>
<keyword evidence="2" id="KW-0472">Membrane</keyword>
<sequence length="157" mass="16087">MTARGRMRGWTVAGSLVGGATAFGLGLFLAGQGIERADQWASVISVFVALAGLLAAGYGIILARRPQPAGAGPVRNTIAEGAVTGPALLVRDVRRTSLTGTPIPPSPESARAAEPGEVENRVEGGTFYGMLIMGRDLTDVVLPPSPPPGDVRDGDGR</sequence>
<dbReference type="EMBL" id="JASCTH010000021">
    <property type="protein sequence ID" value="MDI6102671.1"/>
    <property type="molecule type" value="Genomic_DNA"/>
</dbReference>
<feature type="region of interest" description="Disordered" evidence="1">
    <location>
        <begin position="97"/>
        <end position="117"/>
    </location>
</feature>
<feature type="transmembrane region" description="Helical" evidence="2">
    <location>
        <begin position="12"/>
        <end position="34"/>
    </location>
</feature>
<gene>
    <name evidence="3" type="ORF">QLQ12_29035</name>
</gene>
<evidence type="ECO:0000256" key="2">
    <source>
        <dbReference type="SAM" id="Phobius"/>
    </source>
</evidence>
<proteinExistence type="predicted"/>
<organism evidence="3 4">
    <name type="scientific">Actinoplanes sandaracinus</name>
    <dbReference type="NCBI Taxonomy" id="3045177"/>
    <lineage>
        <taxon>Bacteria</taxon>
        <taxon>Bacillati</taxon>
        <taxon>Actinomycetota</taxon>
        <taxon>Actinomycetes</taxon>
        <taxon>Micromonosporales</taxon>
        <taxon>Micromonosporaceae</taxon>
        <taxon>Actinoplanes</taxon>
    </lineage>
</organism>
<keyword evidence="4" id="KW-1185">Reference proteome</keyword>